<organism evidence="2 3">
    <name type="scientific">Alteribacillus bidgolensis</name>
    <dbReference type="NCBI Taxonomy" id="930129"/>
    <lineage>
        <taxon>Bacteria</taxon>
        <taxon>Bacillati</taxon>
        <taxon>Bacillota</taxon>
        <taxon>Bacilli</taxon>
        <taxon>Bacillales</taxon>
        <taxon>Bacillaceae</taxon>
        <taxon>Alteribacillus</taxon>
    </lineage>
</organism>
<dbReference type="SUPFAM" id="SSF53850">
    <property type="entry name" value="Periplasmic binding protein-like II"/>
    <property type="match status" value="1"/>
</dbReference>
<keyword evidence="3" id="KW-1185">Reference proteome</keyword>
<feature type="domain" description="ABC-type glycine betaine transport system substrate-binding" evidence="1">
    <location>
        <begin position="2"/>
        <end position="190"/>
    </location>
</feature>
<dbReference type="InterPro" id="IPR007210">
    <property type="entry name" value="ABC_Gly_betaine_transp_sub-bd"/>
</dbReference>
<dbReference type="GO" id="GO:0022857">
    <property type="term" value="F:transmembrane transporter activity"/>
    <property type="evidence" value="ECO:0007669"/>
    <property type="project" value="InterPro"/>
</dbReference>
<proteinExistence type="predicted"/>
<dbReference type="EMBL" id="FNDU01000001">
    <property type="protein sequence ID" value="SDH50708.1"/>
    <property type="molecule type" value="Genomic_DNA"/>
</dbReference>
<evidence type="ECO:0000313" key="3">
    <source>
        <dbReference type="Proteomes" id="UP000199017"/>
    </source>
</evidence>
<dbReference type="Gene3D" id="3.40.190.120">
    <property type="entry name" value="Osmoprotection protein (prox), domain 2"/>
    <property type="match status" value="1"/>
</dbReference>
<evidence type="ECO:0000313" key="2">
    <source>
        <dbReference type="EMBL" id="SDH50708.1"/>
    </source>
</evidence>
<name>A0A1G8CYW2_9BACI</name>
<accession>A0A1G8CYW2</accession>
<protein>
    <submittedName>
        <fullName evidence="2">Osmoprotectant transport system permease protein</fullName>
    </submittedName>
</protein>
<dbReference type="RefSeq" id="WP_091580383.1">
    <property type="nucleotide sequence ID" value="NZ_FNDU01000001.1"/>
</dbReference>
<dbReference type="Proteomes" id="UP000199017">
    <property type="component" value="Unassembled WGS sequence"/>
</dbReference>
<reference evidence="2 3" key="1">
    <citation type="submission" date="2016-10" db="EMBL/GenBank/DDBJ databases">
        <authorList>
            <person name="de Groot N.N."/>
        </authorList>
    </citation>
    <scope>NUCLEOTIDE SEQUENCE [LARGE SCALE GENOMIC DNA]</scope>
    <source>
        <strain evidence="3">P4B,CCM 7963,CECT 7998,DSM 25260,IBRC-M 10614,KCTC 13821</strain>
    </source>
</reference>
<dbReference type="Gene3D" id="3.40.190.10">
    <property type="entry name" value="Periplasmic binding protein-like II"/>
    <property type="match status" value="2"/>
</dbReference>
<evidence type="ECO:0000259" key="1">
    <source>
        <dbReference type="Pfam" id="PF04069"/>
    </source>
</evidence>
<dbReference type="STRING" id="930129.SAMN05216352_101495"/>
<gene>
    <name evidence="2" type="ORF">SAMN05216352_101495</name>
</gene>
<dbReference type="OrthoDB" id="9801163at2"/>
<dbReference type="GO" id="GO:0043190">
    <property type="term" value="C:ATP-binding cassette (ABC) transporter complex"/>
    <property type="evidence" value="ECO:0007669"/>
    <property type="project" value="InterPro"/>
</dbReference>
<dbReference type="Pfam" id="PF04069">
    <property type="entry name" value="OpuAC"/>
    <property type="match status" value="1"/>
</dbReference>
<dbReference type="AlphaFoldDB" id="A0A1G8CYW2"/>
<sequence length="196" mass="22236">MAFNALTVDEVDMYLEFTGTALTALLDRQPKPGSNEKEVYEQAKELGIEKISDMEDYTKELTAGITFEFADREDGYIGIQEVYVFSFDNVETMDQGLRTRAVEAGEVYFIDAYSTNADMVKYDLFSLEDDKDLFPPYQGAPLLKQETLDEYAELAEILNQLSGNITDEEMNYKVDYEDKDPSAVAKEHLTNNGFLS</sequence>